<dbReference type="RefSeq" id="WP_179293971.1">
    <property type="nucleotide sequence ID" value="NZ_FZMP01000185.1"/>
</dbReference>
<feature type="compositionally biased region" description="Basic and acidic residues" evidence="1">
    <location>
        <begin position="12"/>
        <end position="38"/>
    </location>
</feature>
<organism evidence="2 3">
    <name type="scientific">Candidatus Methanoperedens nitratireducens</name>
    <dbReference type="NCBI Taxonomy" id="1392998"/>
    <lineage>
        <taxon>Archaea</taxon>
        <taxon>Methanobacteriati</taxon>
        <taxon>Methanobacteriota</taxon>
        <taxon>Stenosarchaea group</taxon>
        <taxon>Methanomicrobia</taxon>
        <taxon>Methanosarcinales</taxon>
        <taxon>ANME-2 cluster</taxon>
        <taxon>Candidatus Methanoperedentaceae</taxon>
        <taxon>Candidatus Methanoperedens</taxon>
    </lineage>
</organism>
<name>A0A284VQJ5_9EURY</name>
<dbReference type="Proteomes" id="UP000218615">
    <property type="component" value="Unassembled WGS sequence"/>
</dbReference>
<evidence type="ECO:0000256" key="1">
    <source>
        <dbReference type="SAM" id="MobiDB-lite"/>
    </source>
</evidence>
<proteinExistence type="predicted"/>
<reference evidence="3" key="1">
    <citation type="submission" date="2017-06" db="EMBL/GenBank/DDBJ databases">
        <authorList>
            <person name="Cremers G."/>
        </authorList>
    </citation>
    <scope>NUCLEOTIDE SEQUENCE [LARGE SCALE GENOMIC DNA]</scope>
</reference>
<feature type="region of interest" description="Disordered" evidence="1">
    <location>
        <begin position="1"/>
        <end position="48"/>
    </location>
</feature>
<dbReference type="AlphaFoldDB" id="A0A284VQJ5"/>
<sequence>MVGIESSMELSEAAKKVKKPEVAEAEKERQKKFMEQLRSRSAPVPGEK</sequence>
<protein>
    <submittedName>
        <fullName evidence="2">Uncharacterized protein</fullName>
    </submittedName>
</protein>
<evidence type="ECO:0000313" key="3">
    <source>
        <dbReference type="Proteomes" id="UP000218615"/>
    </source>
</evidence>
<evidence type="ECO:0000313" key="2">
    <source>
        <dbReference type="EMBL" id="SNQ61556.1"/>
    </source>
</evidence>
<gene>
    <name evidence="2" type="ORF">MNV_40024</name>
</gene>
<accession>A0A284VQJ5</accession>
<dbReference type="EMBL" id="FZMP01000185">
    <property type="protein sequence ID" value="SNQ61556.1"/>
    <property type="molecule type" value="Genomic_DNA"/>
</dbReference>
<keyword evidence="3" id="KW-1185">Reference proteome</keyword>